<dbReference type="EMBL" id="CM044708">
    <property type="protein sequence ID" value="KAI5647329.1"/>
    <property type="molecule type" value="Genomic_DNA"/>
</dbReference>
<evidence type="ECO:0000313" key="2">
    <source>
        <dbReference type="Proteomes" id="UP001060085"/>
    </source>
</evidence>
<name>A0ACB9ZIA9_CATRO</name>
<gene>
    <name evidence="1" type="ORF">M9H77_33334</name>
</gene>
<evidence type="ECO:0000313" key="1">
    <source>
        <dbReference type="EMBL" id="KAI5647329.1"/>
    </source>
</evidence>
<organism evidence="1 2">
    <name type="scientific">Catharanthus roseus</name>
    <name type="common">Madagascar periwinkle</name>
    <name type="synonym">Vinca rosea</name>
    <dbReference type="NCBI Taxonomy" id="4058"/>
    <lineage>
        <taxon>Eukaryota</taxon>
        <taxon>Viridiplantae</taxon>
        <taxon>Streptophyta</taxon>
        <taxon>Embryophyta</taxon>
        <taxon>Tracheophyta</taxon>
        <taxon>Spermatophyta</taxon>
        <taxon>Magnoliopsida</taxon>
        <taxon>eudicotyledons</taxon>
        <taxon>Gunneridae</taxon>
        <taxon>Pentapetalae</taxon>
        <taxon>asterids</taxon>
        <taxon>lamiids</taxon>
        <taxon>Gentianales</taxon>
        <taxon>Apocynaceae</taxon>
        <taxon>Rauvolfioideae</taxon>
        <taxon>Vinceae</taxon>
        <taxon>Catharanthinae</taxon>
        <taxon>Catharanthus</taxon>
    </lineage>
</organism>
<proteinExistence type="predicted"/>
<sequence length="1007" mass="112691">MSEQPKSSMEDAYNFLKISPNPDGSLNRLINSTIPTLPPTPEIPTKNDSSDSTASFSLSKDIPLNTATGTFIRLFRPVNPPQGTKLPLILYFHGGGFILFSATTIMFHESCSKTAAYVPALIASVEYRLAPEHRLPAAYDDAMDAIMWAKDQASSHEHNCDSWLKEYADFSRIFLMGSSAGGNIVYHTALHVLDIDLSPIKIKGLIMNEPYFGGISRTESELRLINDKICPLHANDLMWSLALPKGANRDHEYCNISVSVESQKEKVSRLPRCLIRGYGGDPLVDRQKELARLLAARGVAAVAVFNDEEGYHGVEIFDPKMAEALNNDIKNFVNEAPTNLTRFSQLPTSPAISEENARLCGQAVVSKDIILDAEKDFYLRIFRPTKIPSNDSSIAKLPVLLYFHTGGFITFSVNHNVIHENCNLYAAEIPAIVIGVNYRLAPEHRLPAAYDDAVTAIKWLQTQASTEKGDSWIRDYADVSRTFLYGASAGGNIVYHAALRILDMDLQPLTIVGTIMNQPLFGGKTRAKSELKMATDTFFPLPAIDLLWELALPKGTDRDHRFCNPLNDAPSKAKARRLCRTLVIGFGGDPLIDRQQAFVRMLVFEGVRVEARFDDFDPYAHLNVGLNADGSLSRFVELPTTPVTGENPQIEVSVLSKEIVLNPQKETSIRVYRPSKIPSNDNNSVAKLPIVFYYHPGGWIVFRSQNTIIHEICNQVADQVRAIVISVDYRLAPESKLPAQYDDAIDALKWLHSQVVDENGDQWVKDYGDFSRVYLYGSSCGGNIAYNVALKVLDMNFDPITIAGIILNQPLFGGKKRTKSELSMATDPFFPLPVIDLLWDFALPKGIDRDHRYCNPFNCAPFRDKLKRLARTLVIGFGGDPLIDRQEALVEMLVLQGVQVEARFDDVGFHSIDMIDSRRAAVILSFKFPSWIEPPKLYFISVFFKQLYFQDSNWMSTNLSTFNIGKSLHINQIIVFSKFEVYVDRSLHTNMSLFSEFELEISKSLIG</sequence>
<accession>A0ACB9ZIA9</accession>
<keyword evidence="2" id="KW-1185">Reference proteome</keyword>
<reference evidence="2" key="1">
    <citation type="journal article" date="2023" name="Nat. Plants">
        <title>Single-cell RNA sequencing provides a high-resolution roadmap for understanding the multicellular compartmentation of specialized metabolism.</title>
        <authorList>
            <person name="Sun S."/>
            <person name="Shen X."/>
            <person name="Li Y."/>
            <person name="Li Y."/>
            <person name="Wang S."/>
            <person name="Li R."/>
            <person name="Zhang H."/>
            <person name="Shen G."/>
            <person name="Guo B."/>
            <person name="Wei J."/>
            <person name="Xu J."/>
            <person name="St-Pierre B."/>
            <person name="Chen S."/>
            <person name="Sun C."/>
        </authorList>
    </citation>
    <scope>NUCLEOTIDE SEQUENCE [LARGE SCALE GENOMIC DNA]</scope>
</reference>
<protein>
    <submittedName>
        <fullName evidence="1">Uncharacterized protein</fullName>
    </submittedName>
</protein>
<comment type="caution">
    <text evidence="1">The sequence shown here is derived from an EMBL/GenBank/DDBJ whole genome shotgun (WGS) entry which is preliminary data.</text>
</comment>
<dbReference type="Proteomes" id="UP001060085">
    <property type="component" value="Linkage Group LG08"/>
</dbReference>